<evidence type="ECO:0000313" key="1">
    <source>
        <dbReference type="EMBL" id="ODS23843.1"/>
    </source>
</evidence>
<organism evidence="1 2">
    <name type="scientific">Candidatus Endobugula sertula</name>
    <name type="common">Bugula neritina bacterial symbiont</name>
    <dbReference type="NCBI Taxonomy" id="62101"/>
    <lineage>
        <taxon>Bacteria</taxon>
        <taxon>Pseudomonadati</taxon>
        <taxon>Pseudomonadota</taxon>
        <taxon>Gammaproteobacteria</taxon>
        <taxon>Cellvibrionales</taxon>
        <taxon>Cellvibrionaceae</taxon>
        <taxon>Candidatus Endobugula</taxon>
    </lineage>
</organism>
<accession>A0A1D2QQN4</accession>
<dbReference type="AlphaFoldDB" id="A0A1D2QQN4"/>
<comment type="caution">
    <text evidence="1">The sequence shown here is derived from an EMBL/GenBank/DDBJ whole genome shotgun (WGS) entry which is preliminary data.</text>
</comment>
<gene>
    <name evidence="1" type="ORF">AB835_06780</name>
</gene>
<dbReference type="Proteomes" id="UP000242502">
    <property type="component" value="Unassembled WGS sequence"/>
</dbReference>
<dbReference type="EMBL" id="MDLC01000019">
    <property type="protein sequence ID" value="ODS23843.1"/>
    <property type="molecule type" value="Genomic_DNA"/>
</dbReference>
<proteinExistence type="predicted"/>
<dbReference type="STRING" id="62101.AB835_06780"/>
<reference evidence="1 2" key="1">
    <citation type="journal article" date="2016" name="Appl. Environ. Microbiol.">
        <title>Lack of Overt Genome Reduction in the Bryostatin-Producing Bryozoan Symbiont "Candidatus Endobugula sertula".</title>
        <authorList>
            <person name="Miller I.J."/>
            <person name="Vanee N."/>
            <person name="Fong S.S."/>
            <person name="Lim-Fong G.E."/>
            <person name="Kwan J.C."/>
        </authorList>
    </citation>
    <scope>NUCLEOTIDE SEQUENCE [LARGE SCALE GENOMIC DNA]</scope>
    <source>
        <strain evidence="1">AB1-4</strain>
    </source>
</reference>
<evidence type="ECO:0000313" key="2">
    <source>
        <dbReference type="Proteomes" id="UP000242502"/>
    </source>
</evidence>
<name>A0A1D2QQN4_9GAMM</name>
<sequence>MNNDRFDFIIIGASIIGLTIAGKLSNSTSTHILNAISPALSSAFEFSKLVTKYISQELSTLGSHKRSIQLIEYVNDDSHIDTFNNDIITIKIYTNKNFEKIP</sequence>
<protein>
    <submittedName>
        <fullName evidence="1">Uncharacterized protein</fullName>
    </submittedName>
</protein>